<gene>
    <name evidence="1" type="ORF">CHS0354_008397</name>
</gene>
<evidence type="ECO:0000313" key="2">
    <source>
        <dbReference type="Proteomes" id="UP001195483"/>
    </source>
</evidence>
<accession>A0AAE0VGQ1</accession>
<evidence type="ECO:0008006" key="3">
    <source>
        <dbReference type="Google" id="ProtNLM"/>
    </source>
</evidence>
<dbReference type="EMBL" id="JAEAOA010000557">
    <property type="protein sequence ID" value="KAK3577304.1"/>
    <property type="molecule type" value="Genomic_DNA"/>
</dbReference>
<name>A0AAE0VGQ1_9BIVA</name>
<comment type="caution">
    <text evidence="1">The sequence shown here is derived from an EMBL/GenBank/DDBJ whole genome shotgun (WGS) entry which is preliminary data.</text>
</comment>
<organism evidence="1 2">
    <name type="scientific">Potamilus streckersoni</name>
    <dbReference type="NCBI Taxonomy" id="2493646"/>
    <lineage>
        <taxon>Eukaryota</taxon>
        <taxon>Metazoa</taxon>
        <taxon>Spiralia</taxon>
        <taxon>Lophotrochozoa</taxon>
        <taxon>Mollusca</taxon>
        <taxon>Bivalvia</taxon>
        <taxon>Autobranchia</taxon>
        <taxon>Heteroconchia</taxon>
        <taxon>Palaeoheterodonta</taxon>
        <taxon>Unionida</taxon>
        <taxon>Unionoidea</taxon>
        <taxon>Unionidae</taxon>
        <taxon>Ambleminae</taxon>
        <taxon>Lampsilini</taxon>
        <taxon>Potamilus</taxon>
    </lineage>
</organism>
<dbReference type="Proteomes" id="UP001195483">
    <property type="component" value="Unassembled WGS sequence"/>
</dbReference>
<reference evidence="1" key="3">
    <citation type="submission" date="2023-05" db="EMBL/GenBank/DDBJ databases">
        <authorList>
            <person name="Smith C.H."/>
        </authorList>
    </citation>
    <scope>NUCLEOTIDE SEQUENCE</scope>
    <source>
        <strain evidence="1">CHS0354</strain>
        <tissue evidence="1">Mantle</tissue>
    </source>
</reference>
<evidence type="ECO:0000313" key="1">
    <source>
        <dbReference type="EMBL" id="KAK3577304.1"/>
    </source>
</evidence>
<sequence length="84" mass="9405">MSSRFSYNFAQALNDVIKIASNILELEPGIIRSAQQIYSAANRILRAVDDLTAKTELLGQNSKRIVQPYVAAEIWEQSQPNIIV</sequence>
<dbReference type="AlphaFoldDB" id="A0AAE0VGQ1"/>
<reference evidence="1" key="1">
    <citation type="journal article" date="2021" name="Genome Biol. Evol.">
        <title>A High-Quality Reference Genome for a Parasitic Bivalve with Doubly Uniparental Inheritance (Bivalvia: Unionida).</title>
        <authorList>
            <person name="Smith C.H."/>
        </authorList>
    </citation>
    <scope>NUCLEOTIDE SEQUENCE</scope>
    <source>
        <strain evidence="1">CHS0354</strain>
    </source>
</reference>
<reference evidence="1" key="2">
    <citation type="journal article" date="2021" name="Genome Biol. Evol.">
        <title>Developing a high-quality reference genome for a parasitic bivalve with doubly uniparental inheritance (Bivalvia: Unionida).</title>
        <authorList>
            <person name="Smith C.H."/>
        </authorList>
    </citation>
    <scope>NUCLEOTIDE SEQUENCE</scope>
    <source>
        <strain evidence="1">CHS0354</strain>
        <tissue evidence="1">Mantle</tissue>
    </source>
</reference>
<keyword evidence="2" id="KW-1185">Reference proteome</keyword>
<protein>
    <recommendedName>
        <fullName evidence="3">Vinculin</fullName>
    </recommendedName>
</protein>
<proteinExistence type="predicted"/>